<comment type="caution">
    <text evidence="2">The sequence shown here is derived from an EMBL/GenBank/DDBJ whole genome shotgun (WGS) entry which is preliminary data.</text>
</comment>
<keyword evidence="3" id="KW-1185">Reference proteome</keyword>
<dbReference type="Proteomes" id="UP001383192">
    <property type="component" value="Unassembled WGS sequence"/>
</dbReference>
<dbReference type="EMBL" id="JAYKXP010000135">
    <property type="protein sequence ID" value="KAK7023573.1"/>
    <property type="molecule type" value="Genomic_DNA"/>
</dbReference>
<gene>
    <name evidence="2" type="ORF">VNI00_016659</name>
</gene>
<feature type="compositionally biased region" description="Basic and acidic residues" evidence="1">
    <location>
        <begin position="160"/>
        <end position="169"/>
    </location>
</feature>
<feature type="compositionally biased region" description="Basic and acidic residues" evidence="1">
    <location>
        <begin position="8"/>
        <end position="28"/>
    </location>
</feature>
<feature type="compositionally biased region" description="Polar residues" evidence="1">
    <location>
        <begin position="495"/>
        <end position="526"/>
    </location>
</feature>
<proteinExistence type="predicted"/>
<feature type="compositionally biased region" description="Low complexity" evidence="1">
    <location>
        <begin position="528"/>
        <end position="537"/>
    </location>
</feature>
<sequence length="557" mass="63347">MSFYSNKPSRESGRGELGRPDSRSRTENLDADIEMSNATPTTYEEVRRLIDDAINPLESRIFELEDDLRELKYPRRNHQPRRNDYNSPRPSYHSGPDRRTRESNRAGPYSVNSRPINHRRSRSRSPTPSSSHRDQPSSSNHRRHDSRDTKPLPVPPRVPSPDRSHREVPSEDELLQHKPRGFTAIALPQSVEDIQRLIRDAQQLGNWVAFRRVHRIWMVSKAGSEAGVPLSEGCQYLLTSRWEPPAWIHNARRAKVLFDDDERTIFPWLDPRPVIAQANPTLSPEAQAAWYAIYSNPIQYPGISISTTLRVDLATIPGFNLLQQIRPNKRSTTGFIITANQRIHFLRVLLSVVAPVGIYKQYLAHWKLKVAPMVKLDRFSGNDAGNITVYEMVRNMAQQGITVDMVNTCSEWAISALMDVPIIYPELSTEWTELQSSVNQRLRMYGVSPSILDDSLRIWTPPSTWNIYLMFQERRLWITQAGQQLRGTYKEGNSRKQAAKTTGSNTAGNTQLPLGNDRSNTPTTRAIPSEPASESSAVIPKADGTPDCLDSERMVEE</sequence>
<feature type="region of interest" description="Disordered" evidence="1">
    <location>
        <begin position="73"/>
        <end position="176"/>
    </location>
</feature>
<feature type="compositionally biased region" description="Basic and acidic residues" evidence="1">
    <location>
        <begin position="95"/>
        <end position="104"/>
    </location>
</feature>
<evidence type="ECO:0000256" key="1">
    <source>
        <dbReference type="SAM" id="MobiDB-lite"/>
    </source>
</evidence>
<reference evidence="2 3" key="1">
    <citation type="submission" date="2024-01" db="EMBL/GenBank/DDBJ databases">
        <title>A draft genome for a cacao thread blight-causing isolate of Paramarasmius palmivorus.</title>
        <authorList>
            <person name="Baruah I.K."/>
            <person name="Bukari Y."/>
            <person name="Amoako-Attah I."/>
            <person name="Meinhardt L.W."/>
            <person name="Bailey B.A."/>
            <person name="Cohen S.P."/>
        </authorList>
    </citation>
    <scope>NUCLEOTIDE SEQUENCE [LARGE SCALE GENOMIC DNA]</scope>
    <source>
        <strain evidence="2 3">GH-12</strain>
    </source>
</reference>
<name>A0AAW0BCP1_9AGAR</name>
<evidence type="ECO:0000313" key="2">
    <source>
        <dbReference type="EMBL" id="KAK7023573.1"/>
    </source>
</evidence>
<dbReference type="AlphaFoldDB" id="A0AAW0BCP1"/>
<protein>
    <submittedName>
        <fullName evidence="2">Uncharacterized protein</fullName>
    </submittedName>
</protein>
<evidence type="ECO:0000313" key="3">
    <source>
        <dbReference type="Proteomes" id="UP001383192"/>
    </source>
</evidence>
<feature type="region of interest" description="Disordered" evidence="1">
    <location>
        <begin position="488"/>
        <end position="557"/>
    </location>
</feature>
<feature type="region of interest" description="Disordered" evidence="1">
    <location>
        <begin position="1"/>
        <end position="42"/>
    </location>
</feature>
<accession>A0AAW0BCP1</accession>
<organism evidence="2 3">
    <name type="scientific">Paramarasmius palmivorus</name>
    <dbReference type="NCBI Taxonomy" id="297713"/>
    <lineage>
        <taxon>Eukaryota</taxon>
        <taxon>Fungi</taxon>
        <taxon>Dikarya</taxon>
        <taxon>Basidiomycota</taxon>
        <taxon>Agaricomycotina</taxon>
        <taxon>Agaricomycetes</taxon>
        <taxon>Agaricomycetidae</taxon>
        <taxon>Agaricales</taxon>
        <taxon>Marasmiineae</taxon>
        <taxon>Marasmiaceae</taxon>
        <taxon>Paramarasmius</taxon>
    </lineage>
</organism>